<gene>
    <name evidence="2" type="ORF">CCMA1212_004507</name>
</gene>
<feature type="region of interest" description="Disordered" evidence="1">
    <location>
        <begin position="78"/>
        <end position="103"/>
    </location>
</feature>
<name>A0ABY2H6F7_9HYPO</name>
<dbReference type="RefSeq" id="XP_073560019.1">
    <property type="nucleotide sequence ID" value="XM_073701806.1"/>
</dbReference>
<accession>A0ABY2H6F7</accession>
<dbReference type="GeneID" id="300576256"/>
<sequence>CPLWRSRQTQSFYKLQSTQSRSLPGIAGKEFSEQLLGAPISPTMALAAMRAVEARSMSRPEPHDGSISAYWRYGMPRESKSKASQGSGGAGKQAEEEDTYESTPCSHAVVHMYAARSTYAWRVAAAAHEP</sequence>
<evidence type="ECO:0000313" key="3">
    <source>
        <dbReference type="Proteomes" id="UP001642720"/>
    </source>
</evidence>
<keyword evidence="3" id="KW-1185">Reference proteome</keyword>
<dbReference type="Proteomes" id="UP001642720">
    <property type="component" value="Unassembled WGS sequence"/>
</dbReference>
<evidence type="ECO:0000256" key="1">
    <source>
        <dbReference type="SAM" id="MobiDB-lite"/>
    </source>
</evidence>
<reference evidence="2 3" key="1">
    <citation type="submission" date="2018-01" db="EMBL/GenBank/DDBJ databases">
        <title>Genome characterization of the sugarcane-associated fungus Trichoderma ghanense CCMA-1212 and their application in lignocelulose bioconversion.</title>
        <authorList>
            <person name="Steindorff A.S."/>
            <person name="Mendes T.D."/>
            <person name="Vilela E.S.D."/>
            <person name="Rodrigues D.S."/>
            <person name="Formighieri E.F."/>
            <person name="Melo I.S."/>
            <person name="Favaro L.C.L."/>
        </authorList>
    </citation>
    <scope>NUCLEOTIDE SEQUENCE [LARGE SCALE GENOMIC DNA]</scope>
    <source>
        <strain evidence="2 3">CCMA-1212</strain>
    </source>
</reference>
<protein>
    <submittedName>
        <fullName evidence="2">Uncharacterized protein</fullName>
    </submittedName>
</protein>
<dbReference type="EMBL" id="PPTA01000005">
    <property type="protein sequence ID" value="TFB03818.1"/>
    <property type="molecule type" value="Genomic_DNA"/>
</dbReference>
<organism evidence="2 3">
    <name type="scientific">Trichoderma ghanense</name>
    <dbReference type="NCBI Taxonomy" id="65468"/>
    <lineage>
        <taxon>Eukaryota</taxon>
        <taxon>Fungi</taxon>
        <taxon>Dikarya</taxon>
        <taxon>Ascomycota</taxon>
        <taxon>Pezizomycotina</taxon>
        <taxon>Sordariomycetes</taxon>
        <taxon>Hypocreomycetidae</taxon>
        <taxon>Hypocreales</taxon>
        <taxon>Hypocreaceae</taxon>
        <taxon>Trichoderma</taxon>
    </lineage>
</organism>
<feature type="non-terminal residue" evidence="2">
    <location>
        <position position="1"/>
    </location>
</feature>
<evidence type="ECO:0000313" key="2">
    <source>
        <dbReference type="EMBL" id="TFB03818.1"/>
    </source>
</evidence>
<comment type="caution">
    <text evidence="2">The sequence shown here is derived from an EMBL/GenBank/DDBJ whole genome shotgun (WGS) entry which is preliminary data.</text>
</comment>
<proteinExistence type="predicted"/>